<keyword evidence="5 6" id="KW-0804">Transcription</keyword>
<dbReference type="GO" id="GO:0006353">
    <property type="term" value="P:DNA-templated transcription termination"/>
    <property type="evidence" value="ECO:0007669"/>
    <property type="project" value="UniProtKB-UniRule"/>
</dbReference>
<keyword evidence="4 6" id="KW-0805">Transcription regulation</keyword>
<protein>
    <recommendedName>
        <fullName evidence="6">Transcription antitermination protein NusB</fullName>
    </recommendedName>
    <alternativeName>
        <fullName evidence="6">Antitermination factor NusB</fullName>
    </alternativeName>
</protein>
<dbReference type="PANTHER" id="PTHR11078">
    <property type="entry name" value="N UTILIZATION SUBSTANCE PROTEIN B-RELATED"/>
    <property type="match status" value="1"/>
</dbReference>
<feature type="domain" description="NusB/RsmB/TIM44" evidence="7">
    <location>
        <begin position="6"/>
        <end position="130"/>
    </location>
</feature>
<evidence type="ECO:0000313" key="8">
    <source>
        <dbReference type="EMBL" id="AWT58887.1"/>
    </source>
</evidence>
<evidence type="ECO:0000256" key="3">
    <source>
        <dbReference type="ARBA" id="ARBA00022884"/>
    </source>
</evidence>
<evidence type="ECO:0000313" key="9">
    <source>
        <dbReference type="Proteomes" id="UP000247465"/>
    </source>
</evidence>
<dbReference type="Proteomes" id="UP000247465">
    <property type="component" value="Chromosome"/>
</dbReference>
<dbReference type="KEGG" id="mtar:DF168_00059"/>
<dbReference type="SUPFAM" id="SSF48013">
    <property type="entry name" value="NusB-like"/>
    <property type="match status" value="1"/>
</dbReference>
<dbReference type="InterPro" id="IPR035926">
    <property type="entry name" value="NusB-like_sf"/>
</dbReference>
<dbReference type="GO" id="GO:0031564">
    <property type="term" value="P:transcription antitermination"/>
    <property type="evidence" value="ECO:0007669"/>
    <property type="project" value="UniProtKB-KW"/>
</dbReference>
<dbReference type="HAMAP" id="MF_00073">
    <property type="entry name" value="NusB"/>
    <property type="match status" value="1"/>
</dbReference>
<name>A0A2Z4AG69_9BACT</name>
<organism evidence="8 9">
    <name type="scientific">Candidatus Moanibacter tarae</name>
    <dbReference type="NCBI Taxonomy" id="2200854"/>
    <lineage>
        <taxon>Bacteria</taxon>
        <taxon>Pseudomonadati</taxon>
        <taxon>Verrucomicrobiota</taxon>
        <taxon>Opitutia</taxon>
        <taxon>Puniceicoccales</taxon>
        <taxon>Puniceicoccales incertae sedis</taxon>
        <taxon>Candidatus Moanibacter</taxon>
    </lineage>
</organism>
<comment type="similarity">
    <text evidence="1 6">Belongs to the NusB family.</text>
</comment>
<dbReference type="Pfam" id="PF01029">
    <property type="entry name" value="NusB"/>
    <property type="match status" value="1"/>
</dbReference>
<gene>
    <name evidence="6 8" type="primary">nusB</name>
    <name evidence="8" type="ORF">DF168_00059</name>
</gene>
<dbReference type="EMBL" id="CP029803">
    <property type="protein sequence ID" value="AWT58887.1"/>
    <property type="molecule type" value="Genomic_DNA"/>
</dbReference>
<dbReference type="InterPro" id="IPR006027">
    <property type="entry name" value="NusB_RsmB_TIM44"/>
</dbReference>
<dbReference type="Gene3D" id="1.10.940.10">
    <property type="entry name" value="NusB-like"/>
    <property type="match status" value="1"/>
</dbReference>
<reference evidence="8 9" key="1">
    <citation type="submission" date="2018-06" db="EMBL/GenBank/DDBJ databases">
        <title>Draft Genome Sequence of a Novel Marine Bacterium Related to the Verrucomicrobia.</title>
        <authorList>
            <person name="Vosseberg J."/>
            <person name="Martijn J."/>
            <person name="Ettema T.J.G."/>
        </authorList>
    </citation>
    <scope>NUCLEOTIDE SEQUENCE [LARGE SCALE GENOMIC DNA]</scope>
    <source>
        <strain evidence="8">TARA_B100001123</strain>
    </source>
</reference>
<dbReference type="GO" id="GO:0005829">
    <property type="term" value="C:cytosol"/>
    <property type="evidence" value="ECO:0007669"/>
    <property type="project" value="TreeGrafter"/>
</dbReference>
<dbReference type="NCBIfam" id="TIGR01951">
    <property type="entry name" value="nusB"/>
    <property type="match status" value="1"/>
</dbReference>
<evidence type="ECO:0000256" key="6">
    <source>
        <dbReference type="HAMAP-Rule" id="MF_00073"/>
    </source>
</evidence>
<evidence type="ECO:0000256" key="2">
    <source>
        <dbReference type="ARBA" id="ARBA00022814"/>
    </source>
</evidence>
<dbReference type="GO" id="GO:0003723">
    <property type="term" value="F:RNA binding"/>
    <property type="evidence" value="ECO:0007669"/>
    <property type="project" value="UniProtKB-UniRule"/>
</dbReference>
<evidence type="ECO:0000256" key="5">
    <source>
        <dbReference type="ARBA" id="ARBA00023163"/>
    </source>
</evidence>
<keyword evidence="3 6" id="KW-0694">RNA-binding</keyword>
<sequence length="143" mass="17004">MSRRRDNRVAVVQFLYMWEINPSGELKEEINGFLQSLQGDLDYYRFAEELIWGGIERRDKIDAVIKEHAQNWDFNRIAKIDLSILRLAIYEMLYRDDIPPIVTINEAIELSKLFSIEDAKRFINGILDEFKLKLQRPLREATR</sequence>
<evidence type="ECO:0000256" key="4">
    <source>
        <dbReference type="ARBA" id="ARBA00023015"/>
    </source>
</evidence>
<dbReference type="AlphaFoldDB" id="A0A2Z4AG69"/>
<keyword evidence="2 6" id="KW-0889">Transcription antitermination</keyword>
<evidence type="ECO:0000256" key="1">
    <source>
        <dbReference type="ARBA" id="ARBA00005952"/>
    </source>
</evidence>
<evidence type="ECO:0000259" key="7">
    <source>
        <dbReference type="Pfam" id="PF01029"/>
    </source>
</evidence>
<dbReference type="InterPro" id="IPR011605">
    <property type="entry name" value="NusB_fam"/>
</dbReference>
<proteinExistence type="inferred from homology"/>
<accession>A0A2Z4AG69</accession>
<dbReference type="PANTHER" id="PTHR11078:SF3">
    <property type="entry name" value="ANTITERMINATION NUSB DOMAIN-CONTAINING PROTEIN"/>
    <property type="match status" value="1"/>
</dbReference>
<comment type="function">
    <text evidence="6">Involved in transcription antitermination. Required for transcription of ribosomal RNA (rRNA) genes. Binds specifically to the boxA antiterminator sequence of the ribosomal RNA (rrn) operons.</text>
</comment>